<dbReference type="InterPro" id="IPR041679">
    <property type="entry name" value="DNA2/NAM7-like_C"/>
</dbReference>
<proteinExistence type="predicted"/>
<dbReference type="Proteomes" id="UP000827721">
    <property type="component" value="Unassembled WGS sequence"/>
</dbReference>
<dbReference type="InterPro" id="IPR041677">
    <property type="entry name" value="DNA2/NAM7_AAA_11"/>
</dbReference>
<dbReference type="Pfam" id="PF13086">
    <property type="entry name" value="AAA_11"/>
    <property type="match status" value="1"/>
</dbReference>
<feature type="domain" description="DUF6469" evidence="3">
    <location>
        <begin position="95"/>
        <end position="223"/>
    </location>
</feature>
<dbReference type="CDD" id="cd18808">
    <property type="entry name" value="SF1_C_Upf1"/>
    <property type="match status" value="1"/>
</dbReference>
<sequence length="1151" mass="131211">MMEGKESRKQRSDVHEDGFIATVFSWSLKDIFNENLFKHKVYQLQYVEVALNSIVQKIPESFHSLEQYFGSYVYPLLEETRTQLRSSMDTISRAPFAQIVDFEKCRLGPNLYNVTVDEWRNIVSNRGKEPYKTMPGDVLILADAKPESASDLQRVGRMWTFLSVKNIPDAEDEIDSKPTYFKVQSAKDIQLDDERRKSMFVIFLTNLIPNRNIWNSLDMSGNLMIIKEVLCIDPGVEENCERCCMQSEGIWNENFGPCLSTNLNDSQVKAISASFSKMHCDHKSSVDLIWGPPGTGKTKTTSILLFNLFKMKCRTLVCAPTNVAIMEVASRVLKLLKESYGADSRRDTLFCPLGDILLFGNKERLKVDAETQEIFMDYRIKRLAECFVQLTGWTHCFTSLIDFLEDCVPQYHVFLENELMKREDVNANEIKQKESKNETDIEDIKSFLQFVRERFKCTATSLRKCLLVFLTHLPQKYILENNFQTMVTLIRLLESFETLLLQDNLASEELEELFSHSVDEYLSQSISEEKYLLHKIRSECHSLSSILWNSLKELGLPVSMGKMSLKNFCFEKASLLFCTATSSYNLHKVDMEPLNFLVIDEAAQLKESESTIPLKLLGIKHSILIGDEFQLPAMVESSVSNEAGFGRSLFERLCSLGHKKQLLNIQYRMHPSISFFPNSEFYDNQIFDGPNVKSKSYEQRYLPGPMFGPYSFINILGGREERAEVGYSRRNMVEVSVVMNILQNLYEACIRSKKKLSVGVVSPYAAQVVAIQKKLGRKYENSDGFAVKVKSVDGFQGSEEDIIIMSTVRCNEGGYIGFLSNPQRVNVALTRARYCLWILGNERTLTRSESVWKTLVRDAKDRLCFFNADEDKDLARNMGSESEEGSASCNNKNELRETSLVRIIGYLWSEGYFLTTKSSFVDWLYISPVCGFEIGCCSLLLQLNFDKRRKRNVLNVDSNMVAEALKNIGNPLVVVSLGRNCSKFMCSDAIFVDMKVSRCKEDILGILFPKVESTGATTLDATNLYGEVLSTDDYDERKSLNFVHNEIDQKSMTLNAPTIKADVQKTCCHLITATNGLIQKKPFDSEGKSQLDEALHWTRELSKKLQSRRPTMEPFLNKLLLQQYTTCKGKKSESDIASTGNCDEGEGFISY</sequence>
<dbReference type="InterPro" id="IPR045055">
    <property type="entry name" value="DNA2/NAM7-like"/>
</dbReference>
<dbReference type="InterPro" id="IPR047187">
    <property type="entry name" value="SF1_C_Upf1"/>
</dbReference>
<gene>
    <name evidence="4" type="ORF">JRO89_XS05G0176400</name>
</gene>
<accession>A0ABQ8I291</accession>
<feature type="domain" description="DNA2/NAM7 helicase helicase" evidence="1">
    <location>
        <begin position="262"/>
        <end position="637"/>
    </location>
</feature>
<dbReference type="SUPFAM" id="SSF52540">
    <property type="entry name" value="P-loop containing nucleoside triphosphate hydrolases"/>
    <property type="match status" value="1"/>
</dbReference>
<dbReference type="InterPro" id="IPR045529">
    <property type="entry name" value="DUF6469"/>
</dbReference>
<comment type="caution">
    <text evidence="4">The sequence shown here is derived from an EMBL/GenBank/DDBJ whole genome shotgun (WGS) entry which is preliminary data.</text>
</comment>
<reference evidence="4 5" key="1">
    <citation type="submission" date="2021-02" db="EMBL/GenBank/DDBJ databases">
        <title>Plant Genome Project.</title>
        <authorList>
            <person name="Zhang R.-G."/>
        </authorList>
    </citation>
    <scope>NUCLEOTIDE SEQUENCE [LARGE SCALE GENOMIC DNA]</scope>
    <source>
        <tissue evidence="4">Leaves</tissue>
    </source>
</reference>
<evidence type="ECO:0000259" key="1">
    <source>
        <dbReference type="Pfam" id="PF13086"/>
    </source>
</evidence>
<dbReference type="PANTHER" id="PTHR10887">
    <property type="entry name" value="DNA2/NAM7 HELICASE FAMILY"/>
    <property type="match status" value="1"/>
</dbReference>
<dbReference type="PANTHER" id="PTHR10887:SF515">
    <property type="entry name" value="P-LOOP CONTAINING NUCLEOSIDE TRIPHOSPHATE HYDROLASES SUPERFAMILY PROTEIN"/>
    <property type="match status" value="1"/>
</dbReference>
<protein>
    <submittedName>
        <fullName evidence="4">Uncharacterized protein</fullName>
    </submittedName>
</protein>
<evidence type="ECO:0000259" key="3">
    <source>
        <dbReference type="Pfam" id="PF20073"/>
    </source>
</evidence>
<dbReference type="Gene3D" id="3.40.50.300">
    <property type="entry name" value="P-loop containing nucleotide triphosphate hydrolases"/>
    <property type="match status" value="3"/>
</dbReference>
<evidence type="ECO:0000313" key="4">
    <source>
        <dbReference type="EMBL" id="KAH7570752.1"/>
    </source>
</evidence>
<organism evidence="4 5">
    <name type="scientific">Xanthoceras sorbifolium</name>
    <dbReference type="NCBI Taxonomy" id="99658"/>
    <lineage>
        <taxon>Eukaryota</taxon>
        <taxon>Viridiplantae</taxon>
        <taxon>Streptophyta</taxon>
        <taxon>Embryophyta</taxon>
        <taxon>Tracheophyta</taxon>
        <taxon>Spermatophyta</taxon>
        <taxon>Magnoliopsida</taxon>
        <taxon>eudicotyledons</taxon>
        <taxon>Gunneridae</taxon>
        <taxon>Pentapetalae</taxon>
        <taxon>rosids</taxon>
        <taxon>malvids</taxon>
        <taxon>Sapindales</taxon>
        <taxon>Sapindaceae</taxon>
        <taxon>Xanthoceroideae</taxon>
        <taxon>Xanthoceras</taxon>
    </lineage>
</organism>
<dbReference type="Pfam" id="PF13087">
    <property type="entry name" value="AAA_12"/>
    <property type="match status" value="1"/>
</dbReference>
<dbReference type="Pfam" id="PF20073">
    <property type="entry name" value="DUF6469"/>
    <property type="match status" value="1"/>
</dbReference>
<dbReference type="EMBL" id="JAFEMO010000005">
    <property type="protein sequence ID" value="KAH7570752.1"/>
    <property type="molecule type" value="Genomic_DNA"/>
</dbReference>
<keyword evidence="5" id="KW-1185">Reference proteome</keyword>
<evidence type="ECO:0000313" key="5">
    <source>
        <dbReference type="Proteomes" id="UP000827721"/>
    </source>
</evidence>
<name>A0ABQ8I291_9ROSI</name>
<evidence type="ECO:0000259" key="2">
    <source>
        <dbReference type="Pfam" id="PF13087"/>
    </source>
</evidence>
<feature type="domain" description="DNA2/NAM7 helicase-like C-terminal" evidence="2">
    <location>
        <begin position="646"/>
        <end position="842"/>
    </location>
</feature>
<dbReference type="InterPro" id="IPR027417">
    <property type="entry name" value="P-loop_NTPase"/>
</dbReference>